<keyword evidence="3" id="KW-1185">Reference proteome</keyword>
<evidence type="ECO:0000313" key="2">
    <source>
        <dbReference type="EMBL" id="SEM24431.1"/>
    </source>
</evidence>
<keyword evidence="1" id="KW-0732">Signal</keyword>
<dbReference type="STRING" id="228957.SAMN04488008_1131"/>
<evidence type="ECO:0000256" key="1">
    <source>
        <dbReference type="SAM" id="SignalP"/>
    </source>
</evidence>
<dbReference type="EMBL" id="FNZN01000013">
    <property type="protein sequence ID" value="SEM24431.1"/>
    <property type="molecule type" value="Genomic_DNA"/>
</dbReference>
<dbReference type="AlphaFoldDB" id="A0A1H7WSL9"/>
<organism evidence="2 3">
    <name type="scientific">Maribacter orientalis</name>
    <dbReference type="NCBI Taxonomy" id="228957"/>
    <lineage>
        <taxon>Bacteria</taxon>
        <taxon>Pseudomonadati</taxon>
        <taxon>Bacteroidota</taxon>
        <taxon>Flavobacteriia</taxon>
        <taxon>Flavobacteriales</taxon>
        <taxon>Flavobacteriaceae</taxon>
        <taxon>Maribacter</taxon>
    </lineage>
</organism>
<feature type="chain" id="PRO_5011708895" evidence="1">
    <location>
        <begin position="45"/>
        <end position="322"/>
    </location>
</feature>
<dbReference type="Proteomes" id="UP000198990">
    <property type="component" value="Unassembled WGS sequence"/>
</dbReference>
<feature type="non-terminal residue" evidence="2">
    <location>
        <position position="322"/>
    </location>
</feature>
<evidence type="ECO:0000313" key="3">
    <source>
        <dbReference type="Proteomes" id="UP000198990"/>
    </source>
</evidence>
<reference evidence="3" key="1">
    <citation type="submission" date="2016-10" db="EMBL/GenBank/DDBJ databases">
        <authorList>
            <person name="Varghese N."/>
            <person name="Submissions S."/>
        </authorList>
    </citation>
    <scope>NUCLEOTIDE SEQUENCE [LARGE SCALE GENOMIC DNA]</scope>
    <source>
        <strain evidence="3">DSM 16471</strain>
    </source>
</reference>
<dbReference type="RefSeq" id="WP_143057844.1">
    <property type="nucleotide sequence ID" value="NZ_FNZN01000013.1"/>
</dbReference>
<name>A0A1H7WSL9_9FLAO</name>
<proteinExistence type="predicted"/>
<dbReference type="OrthoDB" id="9808953at2"/>
<feature type="signal peptide" evidence="1">
    <location>
        <begin position="1"/>
        <end position="44"/>
    </location>
</feature>
<sequence length="322" mass="33611">MTNEFLKVELNIKSMKSQTTTTLGKSIKCLMVLFALLLSGISIAQTTVTLEDQCNCEVLQGTDVTAPGVATPAGADLGDLYVNTDTGTIYFWDGTTWELTSTDSQQLQGFTFDVATGELVLTLENGGTSSVTLPIETQTTLSGVSPTGNAIGVYENENGDLVTINETITSIVDNNDGNVTLVNEAGASVTISKSDITANPDGTYTFTNNDGSDVTIDTNGLVISNLVAGNRIATLTEADGTISDINETITDITGTSTTGNEIGVYEKEDGTTVSIQETITSIVDNNDGNVTLVNEAGASVTISKSDITANPDGTYTFTNNDG</sequence>
<protein>
    <submittedName>
        <fullName evidence="2">Uncharacterized protein</fullName>
    </submittedName>
</protein>
<accession>A0A1H7WSL9</accession>
<gene>
    <name evidence="2" type="ORF">SAMN04488008_1131</name>
</gene>